<evidence type="ECO:0000256" key="2">
    <source>
        <dbReference type="SAM" id="MobiDB-lite"/>
    </source>
</evidence>
<dbReference type="GO" id="GO:0001681">
    <property type="term" value="F:sialate O-acetylesterase activity"/>
    <property type="evidence" value="ECO:0007669"/>
    <property type="project" value="InterPro"/>
</dbReference>
<feature type="domain" description="Sialate O-acetylesterase" evidence="3">
    <location>
        <begin position="119"/>
        <end position="224"/>
    </location>
</feature>
<gene>
    <name evidence="4" type="ORF">CKA38_01640</name>
</gene>
<evidence type="ECO:0000313" key="4">
    <source>
        <dbReference type="EMBL" id="AWI08134.1"/>
    </source>
</evidence>
<dbReference type="KEGG" id="elut:CKA38_01640"/>
<dbReference type="InterPro" id="IPR005181">
    <property type="entry name" value="SASA"/>
</dbReference>
<dbReference type="SUPFAM" id="SSF52266">
    <property type="entry name" value="SGNH hydrolase"/>
    <property type="match status" value="1"/>
</dbReference>
<dbReference type="OrthoDB" id="183320at2"/>
<dbReference type="Gene3D" id="3.40.50.1110">
    <property type="entry name" value="SGNH hydrolase"/>
    <property type="match status" value="1"/>
</dbReference>
<dbReference type="EMBL" id="CP023004">
    <property type="protein sequence ID" value="AWI08134.1"/>
    <property type="molecule type" value="Genomic_DNA"/>
</dbReference>
<sequence length="517" mass="56527">MPGTLRNHNRASLLATFFALLVCIAGIARAEIALAPLFADHAVLQRDKPVPVWGRADPDAQVTVSFQKQTATAIAEADGRWTAWLKPLSASSEPEDMIVSVSDGGGRQTIRVRDILVGEVWLCSGQSNMEWPVKQAQNAEREIASANNPLIRHISIKQRVAKTPMDTVPTGGWKSASPETAGDFTAAGYFFAREMQPRLGVPVGLVNSSMGGGIIEGWMPDKTLTDNPAFAVITQRWQQILDEYPAKKAEYDAEMQRRAKAGAQQEDKSKPVFPRINPPIGPGHKYTPSGLHNGSIHPLIPYALRGVLWYQGEMNAGRPEEYNPLFSAMIKQWREDFGQGNIPFLWVQLPNFKSGDPAETDWARLREAQTQTLSLPATGQAVTIDIGDVEDIHPKNKQDVGLRLALLARALVYGEPVECTGPVFDRASREGAAMRVHFSTGAKGLVLRKHSATAFQLAGADKEFHPAEARVENDTVIVTSTKVPAPVAVRYAWFNAPEASLYNAAALPAGPFRSDNW</sequence>
<dbReference type="Proteomes" id="UP000244896">
    <property type="component" value="Chromosome"/>
</dbReference>
<dbReference type="PANTHER" id="PTHR22901">
    <property type="entry name" value="SIALATE O-ACETYLESTERASE"/>
    <property type="match status" value="1"/>
</dbReference>
<dbReference type="GO" id="GO:0005975">
    <property type="term" value="P:carbohydrate metabolic process"/>
    <property type="evidence" value="ECO:0007669"/>
    <property type="project" value="TreeGrafter"/>
</dbReference>
<dbReference type="InterPro" id="IPR013783">
    <property type="entry name" value="Ig-like_fold"/>
</dbReference>
<dbReference type="PANTHER" id="PTHR22901:SF0">
    <property type="entry name" value="SIALATE O-ACETYLESTERASE"/>
    <property type="match status" value="1"/>
</dbReference>
<keyword evidence="1" id="KW-0378">Hydrolase</keyword>
<dbReference type="AlphaFoldDB" id="A0A2U8E0A9"/>
<reference evidence="4 5" key="1">
    <citation type="journal article" date="2018" name="Syst. Appl. Microbiol.">
        <title>Ereboglobus luteus gen. nov. sp. nov. from cockroach guts, and new insights into the oxygen relationship of the genera Opitutus and Didymococcus (Verrucomicrobia: Opitutaceae).</title>
        <authorList>
            <person name="Tegtmeier D."/>
            <person name="Belitz A."/>
            <person name="Radek R."/>
            <person name="Heimerl T."/>
            <person name="Brune A."/>
        </authorList>
    </citation>
    <scope>NUCLEOTIDE SEQUENCE [LARGE SCALE GENOMIC DNA]</scope>
    <source>
        <strain evidence="4 5">Ho45</strain>
    </source>
</reference>
<organism evidence="4 5">
    <name type="scientific">Ereboglobus luteus</name>
    <dbReference type="NCBI Taxonomy" id="1796921"/>
    <lineage>
        <taxon>Bacteria</taxon>
        <taxon>Pseudomonadati</taxon>
        <taxon>Verrucomicrobiota</taxon>
        <taxon>Opitutia</taxon>
        <taxon>Opitutales</taxon>
        <taxon>Opitutaceae</taxon>
        <taxon>Ereboglobus</taxon>
    </lineage>
</organism>
<dbReference type="InterPro" id="IPR039329">
    <property type="entry name" value="SIAE"/>
</dbReference>
<dbReference type="Gene3D" id="2.60.40.10">
    <property type="entry name" value="Immunoglobulins"/>
    <property type="match status" value="1"/>
</dbReference>
<dbReference type="Pfam" id="PF03629">
    <property type="entry name" value="SASA"/>
    <property type="match status" value="2"/>
</dbReference>
<feature type="domain" description="Sialate O-acetylesterase" evidence="3">
    <location>
        <begin position="303"/>
        <end position="396"/>
    </location>
</feature>
<feature type="region of interest" description="Disordered" evidence="2">
    <location>
        <begin position="261"/>
        <end position="280"/>
    </location>
</feature>
<evidence type="ECO:0000259" key="3">
    <source>
        <dbReference type="Pfam" id="PF03629"/>
    </source>
</evidence>
<dbReference type="InterPro" id="IPR036514">
    <property type="entry name" value="SGNH_hydro_sf"/>
</dbReference>
<protein>
    <recommendedName>
        <fullName evidence="3">Sialate O-acetylesterase domain-containing protein</fullName>
    </recommendedName>
</protein>
<evidence type="ECO:0000313" key="5">
    <source>
        <dbReference type="Proteomes" id="UP000244896"/>
    </source>
</evidence>
<name>A0A2U8E0A9_9BACT</name>
<proteinExistence type="predicted"/>
<evidence type="ECO:0000256" key="1">
    <source>
        <dbReference type="ARBA" id="ARBA00022801"/>
    </source>
</evidence>
<keyword evidence="5" id="KW-1185">Reference proteome</keyword>
<accession>A0A2U8E0A9</accession>